<comment type="subcellular location">
    <subcellularLocation>
        <location evidence="1">Membrane</location>
        <topology evidence="1">Multi-pass membrane protein</topology>
    </subcellularLocation>
</comment>
<keyword evidence="5 7" id="KW-1133">Transmembrane helix</keyword>
<dbReference type="Proteomes" id="UP000886595">
    <property type="component" value="Unassembled WGS sequence"/>
</dbReference>
<dbReference type="AlphaFoldDB" id="A0A8X7PMT2"/>
<evidence type="ECO:0000256" key="1">
    <source>
        <dbReference type="ARBA" id="ARBA00004141"/>
    </source>
</evidence>
<reference evidence="8 9" key="1">
    <citation type="submission" date="2020-02" db="EMBL/GenBank/DDBJ databases">
        <authorList>
            <person name="Ma Q."/>
            <person name="Huang Y."/>
            <person name="Song X."/>
            <person name="Pei D."/>
        </authorList>
    </citation>
    <scope>NUCLEOTIDE SEQUENCE [LARGE SCALE GENOMIC DNA]</scope>
    <source>
        <strain evidence="8">Sxm20200214</strain>
        <tissue evidence="8">Leaf</tissue>
    </source>
</reference>
<feature type="transmembrane region" description="Helical" evidence="7">
    <location>
        <begin position="139"/>
        <end position="164"/>
    </location>
</feature>
<feature type="transmembrane region" description="Helical" evidence="7">
    <location>
        <begin position="37"/>
        <end position="58"/>
    </location>
</feature>
<dbReference type="PANTHER" id="PTHR31376:SF62">
    <property type="entry name" value="PURINE PERMEASE 14-RELATED"/>
    <property type="match status" value="1"/>
</dbReference>
<keyword evidence="4 7" id="KW-0812">Transmembrane</keyword>
<proteinExistence type="inferred from homology"/>
<evidence type="ECO:0000313" key="8">
    <source>
        <dbReference type="EMBL" id="KAG2254360.1"/>
    </source>
</evidence>
<evidence type="ECO:0000256" key="3">
    <source>
        <dbReference type="ARBA" id="ARBA00022448"/>
    </source>
</evidence>
<gene>
    <name evidence="8" type="ORF">Bca52824_084496</name>
</gene>
<evidence type="ECO:0000256" key="6">
    <source>
        <dbReference type="ARBA" id="ARBA00023136"/>
    </source>
</evidence>
<feature type="transmembrane region" description="Helical" evidence="7">
    <location>
        <begin position="67"/>
        <end position="87"/>
    </location>
</feature>
<evidence type="ECO:0000256" key="4">
    <source>
        <dbReference type="ARBA" id="ARBA00022692"/>
    </source>
</evidence>
<keyword evidence="3" id="KW-0813">Transport</keyword>
<comment type="similarity">
    <text evidence="2">Belongs to the purine permeases (TC 2.A.7.14) family.</text>
</comment>
<dbReference type="Pfam" id="PF16913">
    <property type="entry name" value="PUNUT"/>
    <property type="match status" value="1"/>
</dbReference>
<organism evidence="8 9">
    <name type="scientific">Brassica carinata</name>
    <name type="common">Ethiopian mustard</name>
    <name type="synonym">Abyssinian cabbage</name>
    <dbReference type="NCBI Taxonomy" id="52824"/>
    <lineage>
        <taxon>Eukaryota</taxon>
        <taxon>Viridiplantae</taxon>
        <taxon>Streptophyta</taxon>
        <taxon>Embryophyta</taxon>
        <taxon>Tracheophyta</taxon>
        <taxon>Spermatophyta</taxon>
        <taxon>Magnoliopsida</taxon>
        <taxon>eudicotyledons</taxon>
        <taxon>Gunneridae</taxon>
        <taxon>Pentapetalae</taxon>
        <taxon>rosids</taxon>
        <taxon>malvids</taxon>
        <taxon>Brassicales</taxon>
        <taxon>Brassicaceae</taxon>
        <taxon>Brassiceae</taxon>
        <taxon>Brassica</taxon>
    </lineage>
</organism>
<evidence type="ECO:0000256" key="7">
    <source>
        <dbReference type="SAM" id="Phobius"/>
    </source>
</evidence>
<dbReference type="GO" id="GO:0005345">
    <property type="term" value="F:purine nucleobase transmembrane transporter activity"/>
    <property type="evidence" value="ECO:0007669"/>
    <property type="project" value="UniProtKB-ARBA"/>
</dbReference>
<dbReference type="EMBL" id="JAAMPC010000016">
    <property type="protein sequence ID" value="KAG2254360.1"/>
    <property type="molecule type" value="Genomic_DNA"/>
</dbReference>
<dbReference type="GO" id="GO:0016020">
    <property type="term" value="C:membrane"/>
    <property type="evidence" value="ECO:0007669"/>
    <property type="project" value="UniProtKB-SubCell"/>
</dbReference>
<keyword evidence="6 7" id="KW-0472">Membrane</keyword>
<dbReference type="InterPro" id="IPR030182">
    <property type="entry name" value="PUP_plant"/>
</dbReference>
<protein>
    <submittedName>
        <fullName evidence="8">Uncharacterized protein</fullName>
    </submittedName>
</protein>
<evidence type="ECO:0000256" key="2">
    <source>
        <dbReference type="ARBA" id="ARBA00006213"/>
    </source>
</evidence>
<accession>A0A8X7PMT2</accession>
<dbReference type="OrthoDB" id="1080001at2759"/>
<sequence>MTSDGISRMQLAITYLFLAILMFYQAVLSNIKHAIPFRVFTLIYTSQLLFTPVFSAVFKNKIIFNRWMIISLFFAIITGSFILYTFSARSPVYRGKKQMYKGIYGVLVAAFLFSIILCQKRIIFDFIGNLSTNKKQQPSFAVVLELLIFLSLFATVISVAAVFITGEHHDLERQMNGFSKGEAAYMRTLVGQAIPWQVYLASHLISI</sequence>
<comment type="caution">
    <text evidence="8">The sequence shown here is derived from an EMBL/GenBank/DDBJ whole genome shotgun (WGS) entry which is preliminary data.</text>
</comment>
<evidence type="ECO:0000313" key="9">
    <source>
        <dbReference type="Proteomes" id="UP000886595"/>
    </source>
</evidence>
<feature type="transmembrane region" description="Helical" evidence="7">
    <location>
        <begin position="99"/>
        <end position="118"/>
    </location>
</feature>
<name>A0A8X7PMT2_BRACI</name>
<evidence type="ECO:0000256" key="5">
    <source>
        <dbReference type="ARBA" id="ARBA00022989"/>
    </source>
</evidence>
<feature type="transmembrane region" description="Helical" evidence="7">
    <location>
        <begin position="12"/>
        <end position="31"/>
    </location>
</feature>
<dbReference type="GO" id="GO:0015211">
    <property type="term" value="F:purine nucleoside transmembrane transporter activity"/>
    <property type="evidence" value="ECO:0007669"/>
    <property type="project" value="InterPro"/>
</dbReference>
<dbReference type="PANTHER" id="PTHR31376">
    <property type="entry name" value="OS09G0467300 PROTEIN-RELATED"/>
    <property type="match status" value="1"/>
</dbReference>
<keyword evidence="9" id="KW-1185">Reference proteome</keyword>